<gene>
    <name evidence="2" type="ORF">NA57DRAFT_57794</name>
</gene>
<feature type="compositionally biased region" description="Low complexity" evidence="1">
    <location>
        <begin position="102"/>
        <end position="116"/>
    </location>
</feature>
<sequence>MCVAELNRSTGPCSHTYFRLTKPCSTGSNLANCGKLSLSGWENRTDACAFCNGSAALDPSNYRLLGYDDAGGIGPAHLSRTNSLSTMTTSSLASARRDSRRGSLARSDSSTGSSSYGYGGGAGSYNVNVNPGAAPTTAAYAMTPLTQIASERNIQRNQRIDSYLAQLPEHVSRAGKQSMYVEPEGTSGRSRANSTSSGGTGASGTNGVEAHPGVPTSKRWSMKGKRLAKIF</sequence>
<feature type="region of interest" description="Disordered" evidence="1">
    <location>
        <begin position="172"/>
        <end position="223"/>
    </location>
</feature>
<feature type="region of interest" description="Disordered" evidence="1">
    <location>
        <begin position="78"/>
        <end position="117"/>
    </location>
</feature>
<dbReference type="OrthoDB" id="3942453at2759"/>
<organism evidence="2 3">
    <name type="scientific">Rhizodiscina lignyota</name>
    <dbReference type="NCBI Taxonomy" id="1504668"/>
    <lineage>
        <taxon>Eukaryota</taxon>
        <taxon>Fungi</taxon>
        <taxon>Dikarya</taxon>
        <taxon>Ascomycota</taxon>
        <taxon>Pezizomycotina</taxon>
        <taxon>Dothideomycetes</taxon>
        <taxon>Pleosporomycetidae</taxon>
        <taxon>Aulographales</taxon>
        <taxon>Rhizodiscinaceae</taxon>
        <taxon>Rhizodiscina</taxon>
    </lineage>
</organism>
<evidence type="ECO:0000256" key="1">
    <source>
        <dbReference type="SAM" id="MobiDB-lite"/>
    </source>
</evidence>
<feature type="compositionally biased region" description="Low complexity" evidence="1">
    <location>
        <begin position="185"/>
        <end position="197"/>
    </location>
</feature>
<keyword evidence="3" id="KW-1185">Reference proteome</keyword>
<accession>A0A9P4M4U9</accession>
<dbReference type="Proteomes" id="UP000799772">
    <property type="component" value="Unassembled WGS sequence"/>
</dbReference>
<comment type="caution">
    <text evidence="2">The sequence shown here is derived from an EMBL/GenBank/DDBJ whole genome shotgun (WGS) entry which is preliminary data.</text>
</comment>
<reference evidence="2" key="1">
    <citation type="journal article" date="2020" name="Stud. Mycol.">
        <title>101 Dothideomycetes genomes: a test case for predicting lifestyles and emergence of pathogens.</title>
        <authorList>
            <person name="Haridas S."/>
            <person name="Albert R."/>
            <person name="Binder M."/>
            <person name="Bloem J."/>
            <person name="Labutti K."/>
            <person name="Salamov A."/>
            <person name="Andreopoulos B."/>
            <person name="Baker S."/>
            <person name="Barry K."/>
            <person name="Bills G."/>
            <person name="Bluhm B."/>
            <person name="Cannon C."/>
            <person name="Castanera R."/>
            <person name="Culley D."/>
            <person name="Daum C."/>
            <person name="Ezra D."/>
            <person name="Gonzalez J."/>
            <person name="Henrissat B."/>
            <person name="Kuo A."/>
            <person name="Liang C."/>
            <person name="Lipzen A."/>
            <person name="Lutzoni F."/>
            <person name="Magnuson J."/>
            <person name="Mondo S."/>
            <person name="Nolan M."/>
            <person name="Ohm R."/>
            <person name="Pangilinan J."/>
            <person name="Park H.-J."/>
            <person name="Ramirez L."/>
            <person name="Alfaro M."/>
            <person name="Sun H."/>
            <person name="Tritt A."/>
            <person name="Yoshinaga Y."/>
            <person name="Zwiers L.-H."/>
            <person name="Turgeon B."/>
            <person name="Goodwin S."/>
            <person name="Spatafora J."/>
            <person name="Crous P."/>
            <person name="Grigoriev I."/>
        </authorList>
    </citation>
    <scope>NUCLEOTIDE SEQUENCE</scope>
    <source>
        <strain evidence="2">CBS 133067</strain>
    </source>
</reference>
<dbReference type="EMBL" id="ML978128">
    <property type="protein sequence ID" value="KAF2097195.1"/>
    <property type="molecule type" value="Genomic_DNA"/>
</dbReference>
<name>A0A9P4M4U9_9PEZI</name>
<evidence type="ECO:0000313" key="2">
    <source>
        <dbReference type="EMBL" id="KAF2097195.1"/>
    </source>
</evidence>
<feature type="compositionally biased region" description="Low complexity" evidence="1">
    <location>
        <begin position="78"/>
        <end position="94"/>
    </location>
</feature>
<protein>
    <submittedName>
        <fullName evidence="2">Uncharacterized protein</fullName>
    </submittedName>
</protein>
<dbReference type="AlphaFoldDB" id="A0A9P4M4U9"/>
<proteinExistence type="predicted"/>
<evidence type="ECO:0000313" key="3">
    <source>
        <dbReference type="Proteomes" id="UP000799772"/>
    </source>
</evidence>